<dbReference type="Proteomes" id="UP001209317">
    <property type="component" value="Unassembled WGS sequence"/>
</dbReference>
<comment type="caution">
    <text evidence="2">The sequence shown here is derived from an EMBL/GenBank/DDBJ whole genome shotgun (WGS) entry which is preliminary data.</text>
</comment>
<dbReference type="PROSITE" id="PS51257">
    <property type="entry name" value="PROKAR_LIPOPROTEIN"/>
    <property type="match status" value="1"/>
</dbReference>
<feature type="transmembrane region" description="Helical" evidence="1">
    <location>
        <begin position="139"/>
        <end position="159"/>
    </location>
</feature>
<protein>
    <submittedName>
        <fullName evidence="2">PepSY domain-containing protein</fullName>
    </submittedName>
</protein>
<name>A0AAE3IK14_9BACT</name>
<keyword evidence="1" id="KW-0472">Membrane</keyword>
<organism evidence="2 3">
    <name type="scientific">Haoranjiania flava</name>
    <dbReference type="NCBI Taxonomy" id="1856322"/>
    <lineage>
        <taxon>Bacteria</taxon>
        <taxon>Pseudomonadati</taxon>
        <taxon>Bacteroidota</taxon>
        <taxon>Chitinophagia</taxon>
        <taxon>Chitinophagales</taxon>
        <taxon>Chitinophagaceae</taxon>
        <taxon>Haoranjiania</taxon>
    </lineage>
</organism>
<dbReference type="AlphaFoldDB" id="A0AAE3IK14"/>
<keyword evidence="1" id="KW-0812">Transmembrane</keyword>
<gene>
    <name evidence="2" type="ORF">OD355_01265</name>
</gene>
<dbReference type="RefSeq" id="WP_263036627.1">
    <property type="nucleotide sequence ID" value="NZ_JAOTPL010000001.1"/>
</dbReference>
<feature type="transmembrane region" description="Helical" evidence="1">
    <location>
        <begin position="330"/>
        <end position="351"/>
    </location>
</feature>
<evidence type="ECO:0000256" key="1">
    <source>
        <dbReference type="SAM" id="Phobius"/>
    </source>
</evidence>
<feature type="transmembrane region" description="Helical" evidence="1">
    <location>
        <begin position="12"/>
        <end position="35"/>
    </location>
</feature>
<evidence type="ECO:0000313" key="2">
    <source>
        <dbReference type="EMBL" id="MCU7693139.1"/>
    </source>
</evidence>
<keyword evidence="3" id="KW-1185">Reference proteome</keyword>
<dbReference type="PANTHER" id="PTHR34219">
    <property type="entry name" value="IRON-REGULATED INNER MEMBRANE PROTEIN-RELATED"/>
    <property type="match status" value="1"/>
</dbReference>
<proteinExistence type="predicted"/>
<dbReference type="PANTHER" id="PTHR34219:SF3">
    <property type="entry name" value="BLL7967 PROTEIN"/>
    <property type="match status" value="1"/>
</dbReference>
<dbReference type="InterPro" id="IPR005625">
    <property type="entry name" value="PepSY-ass_TM"/>
</dbReference>
<feature type="transmembrane region" description="Helical" evidence="1">
    <location>
        <begin position="189"/>
        <end position="212"/>
    </location>
</feature>
<dbReference type="Pfam" id="PF03929">
    <property type="entry name" value="PepSY_TM"/>
    <property type="match status" value="1"/>
</dbReference>
<reference evidence="2" key="1">
    <citation type="submission" date="2022-10" db="EMBL/GenBank/DDBJ databases">
        <authorList>
            <person name="Kim H.S."/>
            <person name="Kim J.-S."/>
            <person name="Suh M.K."/>
            <person name="Eom M.K."/>
            <person name="Lee J.-S."/>
        </authorList>
    </citation>
    <scope>NUCLEOTIDE SEQUENCE</scope>
    <source>
        <strain evidence="2">LIP-5</strain>
    </source>
</reference>
<dbReference type="EMBL" id="JAOTPL010000001">
    <property type="protein sequence ID" value="MCU7693139.1"/>
    <property type="molecule type" value="Genomic_DNA"/>
</dbReference>
<evidence type="ECO:0000313" key="3">
    <source>
        <dbReference type="Proteomes" id="UP001209317"/>
    </source>
</evidence>
<keyword evidence="1" id="KW-1133">Transmembrane helix</keyword>
<accession>A0AAE3IK14</accession>
<sequence>MCRLKRIIREVHGITGLVVGIVIIIVALSGCVYTFQREIRSVLYPHLLKISIPENATRLSVDSIASIAASYHTKTGIREIVVSHDPEKSVKVYMKGEHLLYMHPYTGEVLGLKSTRKDPFLLAWSLHTQLGLGKAGGKIVGWATFACVPLILTGLWLWWPVARNSWKKAFRLPFKGRWKPVNFQWHKNGGFYASVFLLFICLSGMVMSFKWFENTVYWLTGSPPTQRVMPKPAQTARQQGTIQKSVDYTFRKFPQVKEINIFFPSSYDRVFMFIAKYDDRLGRREVLYFSPGDGELLHGSYDADNSIADRLKAVNYNIHSGQVGGLPGRIIAFLATLFAAYLAVSGSIMWFHRNARSKSKVHHSNKV</sequence>